<dbReference type="EMBL" id="CAJVCH010135718">
    <property type="protein sequence ID" value="CAG7726454.1"/>
    <property type="molecule type" value="Genomic_DNA"/>
</dbReference>
<gene>
    <name evidence="1" type="ORF">AFUS01_LOCUS15367</name>
</gene>
<accession>A0A8J2P0Q7</accession>
<reference evidence="1" key="1">
    <citation type="submission" date="2021-06" db="EMBL/GenBank/DDBJ databases">
        <authorList>
            <person name="Hodson N. C."/>
            <person name="Mongue J. A."/>
            <person name="Jaron S. K."/>
        </authorList>
    </citation>
    <scope>NUCLEOTIDE SEQUENCE</scope>
</reference>
<comment type="caution">
    <text evidence="1">The sequence shown here is derived from an EMBL/GenBank/DDBJ whole genome shotgun (WGS) entry which is preliminary data.</text>
</comment>
<sequence>MVNCADPSSLVNLSMRSFSELDLSTPTGSPRQFTSLPDSSDEEIEFSVFAPPKKHAAKSVTVVLKTTCRKPDPRNERGFTGWEIR</sequence>
<evidence type="ECO:0000313" key="1">
    <source>
        <dbReference type="EMBL" id="CAG7726454.1"/>
    </source>
</evidence>
<proteinExistence type="predicted"/>
<protein>
    <submittedName>
        <fullName evidence="1">Uncharacterized protein</fullName>
    </submittedName>
</protein>
<name>A0A8J2P0Q7_9HEXA</name>
<dbReference type="AlphaFoldDB" id="A0A8J2P0Q7"/>
<evidence type="ECO:0000313" key="2">
    <source>
        <dbReference type="Proteomes" id="UP000708208"/>
    </source>
</evidence>
<dbReference type="Proteomes" id="UP000708208">
    <property type="component" value="Unassembled WGS sequence"/>
</dbReference>
<keyword evidence="2" id="KW-1185">Reference proteome</keyword>
<organism evidence="1 2">
    <name type="scientific">Allacma fusca</name>
    <dbReference type="NCBI Taxonomy" id="39272"/>
    <lineage>
        <taxon>Eukaryota</taxon>
        <taxon>Metazoa</taxon>
        <taxon>Ecdysozoa</taxon>
        <taxon>Arthropoda</taxon>
        <taxon>Hexapoda</taxon>
        <taxon>Collembola</taxon>
        <taxon>Symphypleona</taxon>
        <taxon>Sminthuridae</taxon>
        <taxon>Allacma</taxon>
    </lineage>
</organism>